<evidence type="ECO:0000313" key="2">
    <source>
        <dbReference type="Proteomes" id="UP001359485"/>
    </source>
</evidence>
<protein>
    <submittedName>
        <fullName evidence="1">Uncharacterized protein</fullName>
    </submittedName>
</protein>
<comment type="caution">
    <text evidence="1">The sequence shown here is derived from an EMBL/GenBank/DDBJ whole genome shotgun (WGS) entry which is preliminary data.</text>
</comment>
<dbReference type="Proteomes" id="UP001359485">
    <property type="component" value="Unassembled WGS sequence"/>
</dbReference>
<accession>A0ABR1ALY3</accession>
<name>A0ABR1ALY3_POLSC</name>
<reference evidence="1 2" key="1">
    <citation type="submission" date="2023-09" db="EMBL/GenBank/DDBJ databases">
        <title>Genomes of two closely related lineages of the louse Polyplax serrata with different host specificities.</title>
        <authorList>
            <person name="Martinu J."/>
            <person name="Tarabai H."/>
            <person name="Stefka J."/>
            <person name="Hypsa V."/>
        </authorList>
    </citation>
    <scope>NUCLEOTIDE SEQUENCE [LARGE SCALE GENOMIC DNA]</scope>
    <source>
        <strain evidence="1">98ZLc_SE</strain>
    </source>
</reference>
<organism evidence="1 2">
    <name type="scientific">Polyplax serrata</name>
    <name type="common">Common mouse louse</name>
    <dbReference type="NCBI Taxonomy" id="468196"/>
    <lineage>
        <taxon>Eukaryota</taxon>
        <taxon>Metazoa</taxon>
        <taxon>Ecdysozoa</taxon>
        <taxon>Arthropoda</taxon>
        <taxon>Hexapoda</taxon>
        <taxon>Insecta</taxon>
        <taxon>Pterygota</taxon>
        <taxon>Neoptera</taxon>
        <taxon>Paraneoptera</taxon>
        <taxon>Psocodea</taxon>
        <taxon>Troctomorpha</taxon>
        <taxon>Phthiraptera</taxon>
        <taxon>Anoplura</taxon>
        <taxon>Polyplacidae</taxon>
        <taxon>Polyplax</taxon>
    </lineage>
</organism>
<dbReference type="EMBL" id="JAWJWF010000047">
    <property type="protein sequence ID" value="KAK6622306.1"/>
    <property type="molecule type" value="Genomic_DNA"/>
</dbReference>
<sequence length="114" mass="12526">MTKLSIEERNYVQGMSPACRTFPLPTSDFAGAAQPMTQMCPTRPILQNPKTSHVAAEPPCTINYTRHPMFLGKCLEARGRTSGANWLEGGWFDGVPGDGRGHPLVETKTFFLSN</sequence>
<proteinExistence type="predicted"/>
<gene>
    <name evidence="1" type="ORF">RUM44_002117</name>
</gene>
<evidence type="ECO:0000313" key="1">
    <source>
        <dbReference type="EMBL" id="KAK6622306.1"/>
    </source>
</evidence>
<keyword evidence="2" id="KW-1185">Reference proteome</keyword>